<feature type="transmembrane region" description="Helical" evidence="11">
    <location>
        <begin position="143"/>
        <end position="165"/>
    </location>
</feature>
<evidence type="ECO:0000256" key="1">
    <source>
        <dbReference type="ARBA" id="ARBA00000085"/>
    </source>
</evidence>
<keyword evidence="10 11" id="KW-0472">Membrane</keyword>
<keyword evidence="7 13" id="KW-0418">Kinase</keyword>
<dbReference type="GO" id="GO:0005886">
    <property type="term" value="C:plasma membrane"/>
    <property type="evidence" value="ECO:0007669"/>
    <property type="project" value="UniProtKB-SubCell"/>
</dbReference>
<dbReference type="AlphaFoldDB" id="M2YGS1"/>
<keyword evidence="5" id="KW-0808">Transferase</keyword>
<keyword evidence="4" id="KW-0597">Phosphoprotein</keyword>
<feature type="transmembrane region" description="Helical" evidence="11">
    <location>
        <begin position="21"/>
        <end position="40"/>
    </location>
</feature>
<keyword evidence="8 11" id="KW-1133">Transmembrane helix</keyword>
<evidence type="ECO:0000256" key="9">
    <source>
        <dbReference type="ARBA" id="ARBA00023012"/>
    </source>
</evidence>
<dbReference type="EMBL" id="AOHO01000047">
    <property type="protein sequence ID" value="EME60915.1"/>
    <property type="molecule type" value="Genomic_DNA"/>
</dbReference>
<dbReference type="GO" id="GO:0000155">
    <property type="term" value="F:phosphorelay sensor kinase activity"/>
    <property type="evidence" value="ECO:0007669"/>
    <property type="project" value="InterPro"/>
</dbReference>
<evidence type="ECO:0000256" key="2">
    <source>
        <dbReference type="ARBA" id="ARBA00004236"/>
    </source>
</evidence>
<keyword evidence="6 11" id="KW-0812">Transmembrane</keyword>
<dbReference type="Proteomes" id="UP000054226">
    <property type="component" value="Unassembled WGS sequence"/>
</dbReference>
<feature type="domain" description="Histidine kinase" evidence="12">
    <location>
        <begin position="186"/>
        <end position="394"/>
    </location>
</feature>
<dbReference type="Pfam" id="PF02518">
    <property type="entry name" value="HATPase_c"/>
    <property type="match status" value="1"/>
</dbReference>
<dbReference type="PRINTS" id="PR00344">
    <property type="entry name" value="BCTRLSENSOR"/>
</dbReference>
<evidence type="ECO:0000256" key="7">
    <source>
        <dbReference type="ARBA" id="ARBA00022777"/>
    </source>
</evidence>
<dbReference type="SMART" id="SM00388">
    <property type="entry name" value="HisKA"/>
    <property type="match status" value="1"/>
</dbReference>
<dbReference type="InterPro" id="IPR003661">
    <property type="entry name" value="HisK_dim/P_dom"/>
</dbReference>
<dbReference type="PROSITE" id="PS50109">
    <property type="entry name" value="HIS_KIN"/>
    <property type="match status" value="1"/>
</dbReference>
<dbReference type="InterPro" id="IPR036097">
    <property type="entry name" value="HisK_dim/P_sf"/>
</dbReference>
<dbReference type="PATRIC" id="fig|1284240.4.peg.2513"/>
<evidence type="ECO:0000313" key="14">
    <source>
        <dbReference type="Proteomes" id="UP000054226"/>
    </source>
</evidence>
<keyword evidence="9" id="KW-0902">Two-component regulatory system</keyword>
<name>M2YGS1_9PSEU</name>
<dbReference type="Gene3D" id="1.10.287.130">
    <property type="match status" value="1"/>
</dbReference>
<comment type="catalytic activity">
    <reaction evidence="1">
        <text>ATP + protein L-histidine = ADP + protein N-phospho-L-histidine.</text>
        <dbReference type="EC" id="2.7.13.3"/>
    </reaction>
</comment>
<proteinExistence type="predicted"/>
<dbReference type="SUPFAM" id="SSF47384">
    <property type="entry name" value="Homodimeric domain of signal transducing histidine kinase"/>
    <property type="match status" value="1"/>
</dbReference>
<comment type="caution">
    <text evidence="13">The sequence shown here is derived from an EMBL/GenBank/DDBJ whole genome shotgun (WGS) entry which is preliminary data.</text>
</comment>
<dbReference type="SUPFAM" id="SSF55874">
    <property type="entry name" value="ATPase domain of HSP90 chaperone/DNA topoisomerase II/histidine kinase"/>
    <property type="match status" value="1"/>
</dbReference>
<dbReference type="PANTHER" id="PTHR45436:SF5">
    <property type="entry name" value="SENSOR HISTIDINE KINASE TRCS"/>
    <property type="match status" value="1"/>
</dbReference>
<evidence type="ECO:0000256" key="6">
    <source>
        <dbReference type="ARBA" id="ARBA00022692"/>
    </source>
</evidence>
<reference evidence="13 14" key="1">
    <citation type="journal article" date="2013" name="Genome Announc.">
        <title>Draft Genome Sequence of Amycolatopsis decaplanina Strain DSM 44594T.</title>
        <authorList>
            <person name="Kaur N."/>
            <person name="Kumar S."/>
            <person name="Bala M."/>
            <person name="Raghava G.P."/>
            <person name="Mayilraj S."/>
        </authorList>
    </citation>
    <scope>NUCLEOTIDE SEQUENCE [LARGE SCALE GENOMIC DNA]</scope>
    <source>
        <strain evidence="13 14">DSM 44594</strain>
    </source>
</reference>
<evidence type="ECO:0000256" key="11">
    <source>
        <dbReference type="SAM" id="Phobius"/>
    </source>
</evidence>
<dbReference type="CDD" id="cd00075">
    <property type="entry name" value="HATPase"/>
    <property type="match status" value="1"/>
</dbReference>
<dbReference type="InterPro" id="IPR005467">
    <property type="entry name" value="His_kinase_dom"/>
</dbReference>
<dbReference type="PANTHER" id="PTHR45436">
    <property type="entry name" value="SENSOR HISTIDINE KINASE YKOH"/>
    <property type="match status" value="1"/>
</dbReference>
<dbReference type="Gene3D" id="3.30.565.10">
    <property type="entry name" value="Histidine kinase-like ATPase, C-terminal domain"/>
    <property type="match status" value="1"/>
</dbReference>
<dbReference type="InterPro" id="IPR003594">
    <property type="entry name" value="HATPase_dom"/>
</dbReference>
<evidence type="ECO:0000256" key="3">
    <source>
        <dbReference type="ARBA" id="ARBA00012438"/>
    </source>
</evidence>
<dbReference type="InterPro" id="IPR004358">
    <property type="entry name" value="Sig_transdc_His_kin-like_C"/>
</dbReference>
<evidence type="ECO:0000256" key="5">
    <source>
        <dbReference type="ARBA" id="ARBA00022679"/>
    </source>
</evidence>
<sequence length="403" mass="42568">MSSADVASLRRTALRVGVQTAVAVTVTVLVLCGIALLVMLSGQHDDDAAVIAGAIASADDVTDPPAGTWVVMLRQGVVEASPGLPAGASDEAVLRRSAEDRSAVTEDRVAGDREYRVRTEPRDGGALQVVLDLGRDHVQRTRLIESLVLVGAVGLLPAAGIGAWLGRRAMMPMANALALQRRFVADAGHELRTPVTLLSTRAQLIQRALLRRADVSSDVDKLVRDADQLAAILEDLLLAADPRGQATHEPVDLRGVVERVVETARSETRVPITFVPHERVGVLGSAAGLTRAVTALLDNAVRHADTGVVVTLRVDLAEAELDVTDDGPGIALEALPRLFDRFATTRTERAEGGRRQYGLGLALVSEIAARHGGTITAVTSDEGARFRLRLPALPGNSQNSATS</sequence>
<dbReference type="InterPro" id="IPR036890">
    <property type="entry name" value="HATPase_C_sf"/>
</dbReference>
<comment type="subcellular location">
    <subcellularLocation>
        <location evidence="2">Cell membrane</location>
    </subcellularLocation>
</comment>
<evidence type="ECO:0000256" key="8">
    <source>
        <dbReference type="ARBA" id="ARBA00022989"/>
    </source>
</evidence>
<dbReference type="Pfam" id="PF00512">
    <property type="entry name" value="HisKA"/>
    <property type="match status" value="1"/>
</dbReference>
<evidence type="ECO:0000259" key="12">
    <source>
        <dbReference type="PROSITE" id="PS50109"/>
    </source>
</evidence>
<dbReference type="InterPro" id="IPR050428">
    <property type="entry name" value="TCS_sensor_his_kinase"/>
</dbReference>
<evidence type="ECO:0000256" key="4">
    <source>
        <dbReference type="ARBA" id="ARBA00022553"/>
    </source>
</evidence>
<evidence type="ECO:0000256" key="10">
    <source>
        <dbReference type="ARBA" id="ARBA00023136"/>
    </source>
</evidence>
<accession>M2YGS1</accession>
<organism evidence="13 14">
    <name type="scientific">Amycolatopsis decaplanina DSM 44594</name>
    <dbReference type="NCBI Taxonomy" id="1284240"/>
    <lineage>
        <taxon>Bacteria</taxon>
        <taxon>Bacillati</taxon>
        <taxon>Actinomycetota</taxon>
        <taxon>Actinomycetes</taxon>
        <taxon>Pseudonocardiales</taxon>
        <taxon>Pseudonocardiaceae</taxon>
        <taxon>Amycolatopsis</taxon>
    </lineage>
</organism>
<evidence type="ECO:0000313" key="13">
    <source>
        <dbReference type="EMBL" id="EME60915.1"/>
    </source>
</evidence>
<keyword evidence="14" id="KW-1185">Reference proteome</keyword>
<protein>
    <recommendedName>
        <fullName evidence="3">histidine kinase</fullName>
        <ecNumber evidence="3">2.7.13.3</ecNumber>
    </recommendedName>
</protein>
<gene>
    <name evidence="13" type="ORF">H074_12327</name>
</gene>
<dbReference type="EC" id="2.7.13.3" evidence="3"/>
<dbReference type="CDD" id="cd00082">
    <property type="entry name" value="HisKA"/>
    <property type="match status" value="1"/>
</dbReference>
<dbReference type="SMART" id="SM00387">
    <property type="entry name" value="HATPase_c"/>
    <property type="match status" value="1"/>
</dbReference>